<dbReference type="Pfam" id="PF12625">
    <property type="entry name" value="Arabinose_bd"/>
    <property type="match status" value="1"/>
</dbReference>
<dbReference type="SUPFAM" id="SSF46689">
    <property type="entry name" value="Homeodomain-like"/>
    <property type="match status" value="1"/>
</dbReference>
<keyword evidence="6" id="KW-1185">Reference proteome</keyword>
<reference evidence="5 6" key="1">
    <citation type="submission" date="2014-10" db="EMBL/GenBank/DDBJ databases">
        <title>Genome sequencing of Vibrio variabilis T01.</title>
        <authorList>
            <person name="Chan K.-G."/>
            <person name="Mohamad N.I."/>
        </authorList>
    </citation>
    <scope>NUCLEOTIDE SEQUENCE [LARGE SCALE GENOMIC DNA]</scope>
    <source>
        <strain evidence="5 6">T01</strain>
    </source>
</reference>
<gene>
    <name evidence="5" type="ORF">NL53_03545</name>
</gene>
<keyword evidence="1" id="KW-0805">Transcription regulation</keyword>
<comment type="caution">
    <text evidence="5">The sequence shown here is derived from an EMBL/GenBank/DDBJ whole genome shotgun (WGS) entry which is preliminary data.</text>
</comment>
<proteinExistence type="predicted"/>
<sequence>MNQVRFIRALGIKQLHLLAKHRYGIRQGGLHIPESALENPMTLLPLSEVNRWYENLEEQSENSDVILELSREIDLSKLGAISRWFLSGYDLASTIRRINHGLSSLQSGAYLSGAQSGAILKWIYHNPYIEPQCKIHDSIRVAVFMTKILRSYLGEDFTPMRVLVSGTRKNREKYEAYFGCPVEWSHCKTEMWFHSDLRLATQQKNLFPQQRLAMNFSDLDEFLNMPEPDDEVKVIYEVINYSRHYGLPTLERVSGLLGLSTQQFQRKLHGFGMNFTTVMGYVLSNTAVKLLSRGLSPDEVASHLGYQNSASFNRMFKKHRGLTPKQYVQHFQDLF</sequence>
<evidence type="ECO:0000256" key="1">
    <source>
        <dbReference type="ARBA" id="ARBA00023015"/>
    </source>
</evidence>
<keyword evidence="2" id="KW-0238">DNA-binding</keyword>
<dbReference type="Gene3D" id="1.10.10.60">
    <property type="entry name" value="Homeodomain-like"/>
    <property type="match status" value="1"/>
</dbReference>
<dbReference type="Proteomes" id="UP000030520">
    <property type="component" value="Unassembled WGS sequence"/>
</dbReference>
<keyword evidence="3" id="KW-0804">Transcription</keyword>
<dbReference type="RefSeq" id="WP_038212662.1">
    <property type="nucleotide sequence ID" value="NZ_JRWM01000003.1"/>
</dbReference>
<name>A0ABR4YG84_9VIBR</name>
<dbReference type="InterPro" id="IPR009057">
    <property type="entry name" value="Homeodomain-like_sf"/>
</dbReference>
<evidence type="ECO:0000313" key="6">
    <source>
        <dbReference type="Proteomes" id="UP000030520"/>
    </source>
</evidence>
<evidence type="ECO:0000313" key="5">
    <source>
        <dbReference type="EMBL" id="KHA62366.1"/>
    </source>
</evidence>
<dbReference type="InterPro" id="IPR032687">
    <property type="entry name" value="AraC-type_N"/>
</dbReference>
<protein>
    <submittedName>
        <fullName evidence="5">AraC family transcriptional regulator</fullName>
    </submittedName>
</protein>
<dbReference type="PROSITE" id="PS01124">
    <property type="entry name" value="HTH_ARAC_FAMILY_2"/>
    <property type="match status" value="1"/>
</dbReference>
<evidence type="ECO:0000256" key="2">
    <source>
        <dbReference type="ARBA" id="ARBA00023125"/>
    </source>
</evidence>
<organism evidence="5 6">
    <name type="scientific">Vibrio variabilis</name>
    <dbReference type="NCBI Taxonomy" id="990271"/>
    <lineage>
        <taxon>Bacteria</taxon>
        <taxon>Pseudomonadati</taxon>
        <taxon>Pseudomonadota</taxon>
        <taxon>Gammaproteobacteria</taxon>
        <taxon>Vibrionales</taxon>
        <taxon>Vibrionaceae</taxon>
        <taxon>Vibrio</taxon>
    </lineage>
</organism>
<feature type="domain" description="HTH araC/xylS-type" evidence="4">
    <location>
        <begin position="233"/>
        <end position="330"/>
    </location>
</feature>
<evidence type="ECO:0000259" key="4">
    <source>
        <dbReference type="PROSITE" id="PS01124"/>
    </source>
</evidence>
<dbReference type="Pfam" id="PF12833">
    <property type="entry name" value="HTH_18"/>
    <property type="match status" value="1"/>
</dbReference>
<evidence type="ECO:0000256" key="3">
    <source>
        <dbReference type="ARBA" id="ARBA00023163"/>
    </source>
</evidence>
<dbReference type="PANTHER" id="PTHR47894:SF4">
    <property type="entry name" value="HTH-TYPE TRANSCRIPTIONAL REGULATOR GADX"/>
    <property type="match status" value="1"/>
</dbReference>
<accession>A0ABR4YG84</accession>
<dbReference type="SMART" id="SM00342">
    <property type="entry name" value="HTH_ARAC"/>
    <property type="match status" value="1"/>
</dbReference>
<dbReference type="InterPro" id="IPR018060">
    <property type="entry name" value="HTH_AraC"/>
</dbReference>
<dbReference type="EMBL" id="JRWM01000003">
    <property type="protein sequence ID" value="KHA62366.1"/>
    <property type="molecule type" value="Genomic_DNA"/>
</dbReference>
<dbReference type="PANTHER" id="PTHR47894">
    <property type="entry name" value="HTH-TYPE TRANSCRIPTIONAL REGULATOR GADX"/>
    <property type="match status" value="1"/>
</dbReference>